<organism evidence="12 13">
    <name type="scientific">Brachybacterium endophyticum</name>
    <dbReference type="NCBI Taxonomy" id="2182385"/>
    <lineage>
        <taxon>Bacteria</taxon>
        <taxon>Bacillati</taxon>
        <taxon>Actinomycetota</taxon>
        <taxon>Actinomycetes</taxon>
        <taxon>Micrococcales</taxon>
        <taxon>Dermabacteraceae</taxon>
        <taxon>Brachybacterium</taxon>
    </lineage>
</organism>
<dbReference type="SUPFAM" id="SSF56112">
    <property type="entry name" value="Protein kinase-like (PK-like)"/>
    <property type="match status" value="1"/>
</dbReference>
<name>A0A2U2RJ21_9MICO</name>
<evidence type="ECO:0000256" key="3">
    <source>
        <dbReference type="ARBA" id="ARBA00022679"/>
    </source>
</evidence>
<dbReference type="Pfam" id="PF00069">
    <property type="entry name" value="Pkinase"/>
    <property type="match status" value="1"/>
</dbReference>
<evidence type="ECO:0000256" key="6">
    <source>
        <dbReference type="ARBA" id="ARBA00022840"/>
    </source>
</evidence>
<accession>A0A2U2RJ21</accession>
<dbReference type="CDD" id="cd06577">
    <property type="entry name" value="PASTA_pknB"/>
    <property type="match status" value="4"/>
</dbReference>
<dbReference type="InterPro" id="IPR011009">
    <property type="entry name" value="Kinase-like_dom_sf"/>
</dbReference>
<keyword evidence="3" id="KW-0808">Transferase</keyword>
<dbReference type="InterPro" id="IPR000719">
    <property type="entry name" value="Prot_kinase_dom"/>
</dbReference>
<dbReference type="FunFam" id="3.30.200.20:FF:000035">
    <property type="entry name" value="Serine/threonine protein kinase Stk1"/>
    <property type="match status" value="1"/>
</dbReference>
<dbReference type="SMART" id="SM00740">
    <property type="entry name" value="PASTA"/>
    <property type="match status" value="4"/>
</dbReference>
<feature type="compositionally biased region" description="Low complexity" evidence="9">
    <location>
        <begin position="356"/>
        <end position="372"/>
    </location>
</feature>
<dbReference type="EMBL" id="QFKX01000004">
    <property type="protein sequence ID" value="PWH05856.1"/>
    <property type="molecule type" value="Genomic_DNA"/>
</dbReference>
<proteinExistence type="predicted"/>
<evidence type="ECO:0000256" key="9">
    <source>
        <dbReference type="SAM" id="MobiDB-lite"/>
    </source>
</evidence>
<feature type="domain" description="PASTA" evidence="11">
    <location>
        <begin position="575"/>
        <end position="640"/>
    </location>
</feature>
<dbReference type="InterPro" id="IPR005543">
    <property type="entry name" value="PASTA_dom"/>
</dbReference>
<feature type="domain" description="Protein kinase" evidence="10">
    <location>
        <begin position="22"/>
        <end position="282"/>
    </location>
</feature>
<dbReference type="PROSITE" id="PS51178">
    <property type="entry name" value="PASTA"/>
    <property type="match status" value="4"/>
</dbReference>
<dbReference type="AlphaFoldDB" id="A0A2U2RJ21"/>
<dbReference type="InterPro" id="IPR008271">
    <property type="entry name" value="Ser/Thr_kinase_AS"/>
</dbReference>
<dbReference type="NCBIfam" id="NF033483">
    <property type="entry name" value="PknB_PASTA_kin"/>
    <property type="match status" value="1"/>
</dbReference>
<protein>
    <recommendedName>
        <fullName evidence="1">non-specific serine/threonine protein kinase</fullName>
        <ecNumber evidence="1">2.7.11.1</ecNumber>
    </recommendedName>
</protein>
<dbReference type="PROSITE" id="PS00108">
    <property type="entry name" value="PROTEIN_KINASE_ST"/>
    <property type="match status" value="1"/>
</dbReference>
<evidence type="ECO:0000256" key="2">
    <source>
        <dbReference type="ARBA" id="ARBA00022527"/>
    </source>
</evidence>
<dbReference type="PROSITE" id="PS50011">
    <property type="entry name" value="PROTEIN_KINASE_DOM"/>
    <property type="match status" value="1"/>
</dbReference>
<dbReference type="Gene3D" id="3.30.200.20">
    <property type="entry name" value="Phosphorylase Kinase, domain 1"/>
    <property type="match status" value="1"/>
</dbReference>
<dbReference type="Pfam" id="PF03793">
    <property type="entry name" value="PASTA"/>
    <property type="match status" value="4"/>
</dbReference>
<keyword evidence="6" id="KW-0067">ATP-binding</keyword>
<keyword evidence="5 12" id="KW-0418">Kinase</keyword>
<evidence type="ECO:0000259" key="10">
    <source>
        <dbReference type="PROSITE" id="PS50011"/>
    </source>
</evidence>
<dbReference type="EC" id="2.7.11.1" evidence="1"/>
<dbReference type="PANTHER" id="PTHR43289:SF34">
    <property type="entry name" value="SERINE_THREONINE-PROTEIN KINASE YBDM-RELATED"/>
    <property type="match status" value="1"/>
</dbReference>
<keyword evidence="13" id="KW-1185">Reference proteome</keyword>
<reference evidence="12 13" key="1">
    <citation type="submission" date="2018-05" db="EMBL/GenBank/DDBJ databases">
        <title>Brachybacterium sp. M1HQ-2T, whole genome shotgun sequence.</title>
        <authorList>
            <person name="Tuo L."/>
        </authorList>
    </citation>
    <scope>NUCLEOTIDE SEQUENCE [LARGE SCALE GENOMIC DNA]</scope>
    <source>
        <strain evidence="12 13">M1HQ-2</strain>
    </source>
</reference>
<dbReference type="GO" id="GO:0004674">
    <property type="term" value="F:protein serine/threonine kinase activity"/>
    <property type="evidence" value="ECO:0007669"/>
    <property type="project" value="UniProtKB-KW"/>
</dbReference>
<dbReference type="FunFam" id="1.10.510.10:FF:000021">
    <property type="entry name" value="Serine/threonine protein kinase"/>
    <property type="match status" value="1"/>
</dbReference>
<dbReference type="Proteomes" id="UP000245590">
    <property type="component" value="Unassembled WGS sequence"/>
</dbReference>
<comment type="catalytic activity">
    <reaction evidence="8">
        <text>L-seryl-[protein] + ATP = O-phospho-L-seryl-[protein] + ADP + H(+)</text>
        <dbReference type="Rhea" id="RHEA:17989"/>
        <dbReference type="Rhea" id="RHEA-COMP:9863"/>
        <dbReference type="Rhea" id="RHEA-COMP:11604"/>
        <dbReference type="ChEBI" id="CHEBI:15378"/>
        <dbReference type="ChEBI" id="CHEBI:29999"/>
        <dbReference type="ChEBI" id="CHEBI:30616"/>
        <dbReference type="ChEBI" id="CHEBI:83421"/>
        <dbReference type="ChEBI" id="CHEBI:456216"/>
        <dbReference type="EC" id="2.7.11.1"/>
    </reaction>
</comment>
<feature type="domain" description="PASTA" evidence="11">
    <location>
        <begin position="440"/>
        <end position="507"/>
    </location>
</feature>
<evidence type="ECO:0000256" key="4">
    <source>
        <dbReference type="ARBA" id="ARBA00022741"/>
    </source>
</evidence>
<feature type="domain" description="PASTA" evidence="11">
    <location>
        <begin position="641"/>
        <end position="705"/>
    </location>
</feature>
<dbReference type="CDD" id="cd14014">
    <property type="entry name" value="STKc_PknB_like"/>
    <property type="match status" value="1"/>
</dbReference>
<gene>
    <name evidence="12" type="primary">pknB</name>
    <name evidence="12" type="ORF">DEO23_11725</name>
</gene>
<dbReference type="Gene3D" id="1.10.510.10">
    <property type="entry name" value="Transferase(Phosphotransferase) domain 1"/>
    <property type="match status" value="1"/>
</dbReference>
<evidence type="ECO:0000259" key="11">
    <source>
        <dbReference type="PROSITE" id="PS51178"/>
    </source>
</evidence>
<dbReference type="Gene3D" id="3.30.10.20">
    <property type="match status" value="4"/>
</dbReference>
<evidence type="ECO:0000313" key="12">
    <source>
        <dbReference type="EMBL" id="PWH05856.1"/>
    </source>
</evidence>
<comment type="catalytic activity">
    <reaction evidence="7">
        <text>L-threonyl-[protein] + ATP = O-phospho-L-threonyl-[protein] + ADP + H(+)</text>
        <dbReference type="Rhea" id="RHEA:46608"/>
        <dbReference type="Rhea" id="RHEA-COMP:11060"/>
        <dbReference type="Rhea" id="RHEA-COMP:11605"/>
        <dbReference type="ChEBI" id="CHEBI:15378"/>
        <dbReference type="ChEBI" id="CHEBI:30013"/>
        <dbReference type="ChEBI" id="CHEBI:30616"/>
        <dbReference type="ChEBI" id="CHEBI:61977"/>
        <dbReference type="ChEBI" id="CHEBI:456216"/>
        <dbReference type="EC" id="2.7.11.1"/>
    </reaction>
</comment>
<sequence>MVSHVSAPATSPDTGVLLDDRYAVEELIARGGMATVYRGHDERLDRTVALKIMHPHLAIDEQFRRRFAREARSAARLAHPHVVGVFDQGEDGDRIYLSMELVEGTTLRGRITEAGRLTVREALRITAEVLEALRAAHGAGIVHRDIKPENILLAEDGTVKVADFGLARAIGSANSTASSSLLGTVAYISPEVVTRGHCDARSDLYSLGVVLYEMLTGVQPYTGEQAVHVAFQHVHEDMPAPSARVATVPREVDSLLTWACARDPQHRPRAAADLLSGIRDLLRSLPAGVLDAAPAAPQDTDTQDVPRVTAHLEDVDLAAAATASSFPLAGDRQRPITSEQEALVASDLTEGDADEPSSAQVAAAPPVTAPAAHGLSESDDEAGTVAREVALPAVPTRRGRHLARPLRGTSGVLRGAAAAAVLALVLGGAGAGGHWYLHQGPGGDRTVPSLAGTDLGAADSTLSSQDLETTTKESFSSDVPSGHVISSTPAPGTVLKRDQSVQLVVSKGVETFPVPKVTGSGLDDAQDQVESRGLKLVEDEGEYSEKVPQGVVISQSAKADALPKGGEVHVVVSKGRTPISIPDQSGRSEDQATKALEDAGFTVTTSTKHSSDVPKGKVAAQSPADGTGHRGDTVELAISSGPEMVKVPSVFNKSEDDATKTLKKAGFTPKVQYDRGAPVLGTVYAQSTNGGEKAAKGSTITISVF</sequence>
<feature type="region of interest" description="Disordered" evidence="9">
    <location>
        <begin position="603"/>
        <end position="630"/>
    </location>
</feature>
<evidence type="ECO:0000256" key="1">
    <source>
        <dbReference type="ARBA" id="ARBA00012513"/>
    </source>
</evidence>
<evidence type="ECO:0000256" key="8">
    <source>
        <dbReference type="ARBA" id="ARBA00048679"/>
    </source>
</evidence>
<dbReference type="GO" id="GO:0005524">
    <property type="term" value="F:ATP binding"/>
    <property type="evidence" value="ECO:0007669"/>
    <property type="project" value="UniProtKB-KW"/>
</dbReference>
<dbReference type="PANTHER" id="PTHR43289">
    <property type="entry name" value="MITOGEN-ACTIVATED PROTEIN KINASE KINASE KINASE 20-RELATED"/>
    <property type="match status" value="1"/>
</dbReference>
<dbReference type="OrthoDB" id="9762169at2"/>
<evidence type="ECO:0000313" key="13">
    <source>
        <dbReference type="Proteomes" id="UP000245590"/>
    </source>
</evidence>
<feature type="domain" description="PASTA" evidence="11">
    <location>
        <begin position="508"/>
        <end position="574"/>
    </location>
</feature>
<comment type="caution">
    <text evidence="12">The sequence shown here is derived from an EMBL/GenBank/DDBJ whole genome shotgun (WGS) entry which is preliminary data.</text>
</comment>
<dbReference type="SMART" id="SM00220">
    <property type="entry name" value="S_TKc"/>
    <property type="match status" value="1"/>
</dbReference>
<keyword evidence="4" id="KW-0547">Nucleotide-binding</keyword>
<dbReference type="GO" id="GO:0045717">
    <property type="term" value="P:negative regulation of fatty acid biosynthetic process"/>
    <property type="evidence" value="ECO:0007669"/>
    <property type="project" value="UniProtKB-ARBA"/>
</dbReference>
<feature type="region of interest" description="Disordered" evidence="9">
    <location>
        <begin position="347"/>
        <end position="383"/>
    </location>
</feature>
<evidence type="ECO:0000256" key="7">
    <source>
        <dbReference type="ARBA" id="ARBA00047899"/>
    </source>
</evidence>
<evidence type="ECO:0000256" key="5">
    <source>
        <dbReference type="ARBA" id="ARBA00022777"/>
    </source>
</evidence>
<keyword evidence="2" id="KW-0723">Serine/threonine-protein kinase</keyword>